<evidence type="ECO:0008006" key="5">
    <source>
        <dbReference type="Google" id="ProtNLM"/>
    </source>
</evidence>
<keyword evidence="2" id="KW-0732">Signal</keyword>
<keyword evidence="4" id="KW-1185">Reference proteome</keyword>
<dbReference type="KEGG" id="ppso:QPJ95_11660"/>
<evidence type="ECO:0000256" key="2">
    <source>
        <dbReference type="SAM" id="SignalP"/>
    </source>
</evidence>
<proteinExistence type="predicted"/>
<accession>A0A9Y2L3V5</accession>
<name>A0A9Y2L3V5_9RHOB</name>
<organism evidence="3 4">
    <name type="scientific">Parasedimentitalea psychrophila</name>
    <dbReference type="NCBI Taxonomy" id="2997337"/>
    <lineage>
        <taxon>Bacteria</taxon>
        <taxon>Pseudomonadati</taxon>
        <taxon>Pseudomonadota</taxon>
        <taxon>Alphaproteobacteria</taxon>
        <taxon>Rhodobacterales</taxon>
        <taxon>Paracoccaceae</taxon>
        <taxon>Parasedimentitalea</taxon>
    </lineage>
</organism>
<sequence length="207" mass="23442">MLKHFLSVILIIPFLALPLTASEYGGGEGGSEGGSEGGRGDEGTGLQNRTTRLIVNILTNDFGRCRREKKIYRWDCYRKTYRFAVSQLNGRLSYSHAQDALRHVEQELDQIIAQHRDRTKPKKRRMLQSYVAIKPEAIPAARARTERAMEQAQTMLLRAPSHTQSHYVRIADAINSNKVLLRSALLMLPNRLIRLALVFAKSTKLSL</sequence>
<reference evidence="3 4" key="1">
    <citation type="submission" date="2023-06" db="EMBL/GenBank/DDBJ databases">
        <title>Parasedimentitalea psychrophila sp. nov., a psychrophilic bacterium isolated from deep-sea sediment.</title>
        <authorList>
            <person name="Li A."/>
        </authorList>
    </citation>
    <scope>NUCLEOTIDE SEQUENCE [LARGE SCALE GENOMIC DNA]</scope>
    <source>
        <strain evidence="3 4">QS115</strain>
    </source>
</reference>
<feature type="region of interest" description="Disordered" evidence="1">
    <location>
        <begin position="26"/>
        <end position="46"/>
    </location>
</feature>
<gene>
    <name evidence="3" type="ORF">QPJ95_11660</name>
</gene>
<dbReference type="RefSeq" id="WP_270920464.1">
    <property type="nucleotide sequence ID" value="NZ_CP127247.1"/>
</dbReference>
<feature type="signal peptide" evidence="2">
    <location>
        <begin position="1"/>
        <end position="21"/>
    </location>
</feature>
<dbReference type="AlphaFoldDB" id="A0A9Y2L3V5"/>
<feature type="chain" id="PRO_5040919712" description="DUF922 domain-containing protein" evidence="2">
    <location>
        <begin position="22"/>
        <end position="207"/>
    </location>
</feature>
<protein>
    <recommendedName>
        <fullName evidence="5">DUF922 domain-containing protein</fullName>
    </recommendedName>
</protein>
<evidence type="ECO:0000313" key="4">
    <source>
        <dbReference type="Proteomes" id="UP001238334"/>
    </source>
</evidence>
<feature type="compositionally biased region" description="Gly residues" evidence="1">
    <location>
        <begin position="26"/>
        <end position="37"/>
    </location>
</feature>
<dbReference type="EMBL" id="CP127247">
    <property type="protein sequence ID" value="WIY27504.1"/>
    <property type="molecule type" value="Genomic_DNA"/>
</dbReference>
<evidence type="ECO:0000256" key="1">
    <source>
        <dbReference type="SAM" id="MobiDB-lite"/>
    </source>
</evidence>
<evidence type="ECO:0000313" key="3">
    <source>
        <dbReference type="EMBL" id="WIY27504.1"/>
    </source>
</evidence>
<dbReference type="Proteomes" id="UP001238334">
    <property type="component" value="Chromosome"/>
</dbReference>